<comment type="caution">
    <text evidence="1">The sequence shown here is derived from an EMBL/GenBank/DDBJ whole genome shotgun (WGS) entry which is preliminary data.</text>
</comment>
<reference evidence="1 2" key="1">
    <citation type="journal article" date="2019" name="Int. J. Syst. Evol. Microbiol.">
        <title>The Global Catalogue of Microorganisms (GCM) 10K type strain sequencing project: providing services to taxonomists for standard genome sequencing and annotation.</title>
        <authorList>
            <consortium name="The Broad Institute Genomics Platform"/>
            <consortium name="The Broad Institute Genome Sequencing Center for Infectious Disease"/>
            <person name="Wu L."/>
            <person name="Ma J."/>
        </authorList>
    </citation>
    <scope>NUCLEOTIDE SEQUENCE [LARGE SCALE GENOMIC DNA]</scope>
    <source>
        <strain evidence="1 2">JCM 4542</strain>
    </source>
</reference>
<dbReference type="EMBL" id="BAAASL010000006">
    <property type="protein sequence ID" value="GAA2713158.1"/>
    <property type="molecule type" value="Genomic_DNA"/>
</dbReference>
<keyword evidence="2" id="KW-1185">Reference proteome</keyword>
<evidence type="ECO:0000313" key="1">
    <source>
        <dbReference type="EMBL" id="GAA2713158.1"/>
    </source>
</evidence>
<accession>A0ABN3TNB1</accession>
<evidence type="ECO:0000313" key="2">
    <source>
        <dbReference type="Proteomes" id="UP001500886"/>
    </source>
</evidence>
<gene>
    <name evidence="1" type="ORF">GCM10010315_18230</name>
</gene>
<sequence>MQAGAVDVSPLRAVCRGGGDCHTFVTECPSVAKRFVVTPTMLIDMFESASGVSEDGGVRS</sequence>
<name>A0ABN3TNB1_9ACTN</name>
<protein>
    <submittedName>
        <fullName evidence="1">Uncharacterized protein</fullName>
    </submittedName>
</protein>
<organism evidence="1 2">
    <name type="scientific">Streptomyces luteosporeus</name>
    <dbReference type="NCBI Taxonomy" id="173856"/>
    <lineage>
        <taxon>Bacteria</taxon>
        <taxon>Bacillati</taxon>
        <taxon>Actinomycetota</taxon>
        <taxon>Actinomycetes</taxon>
        <taxon>Kitasatosporales</taxon>
        <taxon>Streptomycetaceae</taxon>
        <taxon>Streptomyces</taxon>
    </lineage>
</organism>
<dbReference type="Proteomes" id="UP001500886">
    <property type="component" value="Unassembled WGS sequence"/>
</dbReference>
<proteinExistence type="predicted"/>